<reference evidence="1 2" key="1">
    <citation type="submission" date="2016-03" db="EMBL/GenBank/DDBJ databases">
        <title>EvidentialGene: Evidence-directed Construction of Genes on Genomes.</title>
        <authorList>
            <person name="Gilbert D.G."/>
            <person name="Choi J.-H."/>
            <person name="Mockaitis K."/>
            <person name="Colbourne J."/>
            <person name="Pfrender M."/>
        </authorList>
    </citation>
    <scope>NUCLEOTIDE SEQUENCE [LARGE SCALE GENOMIC DNA]</scope>
    <source>
        <strain evidence="1 2">Xinb3</strain>
        <tissue evidence="1">Complete organism</tissue>
    </source>
</reference>
<sequence length="62" mass="7413">MSSNHHHIYFCWWHPTTPISSRYTPCPKRRRGMMALVALDWTNHSSTCSYFTVRRVLLSCRQ</sequence>
<proteinExistence type="predicted"/>
<protein>
    <submittedName>
        <fullName evidence="1">Uncharacterized protein</fullName>
    </submittedName>
</protein>
<comment type="caution">
    <text evidence="1">The sequence shown here is derived from an EMBL/GenBank/DDBJ whole genome shotgun (WGS) entry which is preliminary data.</text>
</comment>
<dbReference type="AlphaFoldDB" id="A0A0P6C6J2"/>
<organism evidence="1 2">
    <name type="scientific">Daphnia magna</name>
    <dbReference type="NCBI Taxonomy" id="35525"/>
    <lineage>
        <taxon>Eukaryota</taxon>
        <taxon>Metazoa</taxon>
        <taxon>Ecdysozoa</taxon>
        <taxon>Arthropoda</taxon>
        <taxon>Crustacea</taxon>
        <taxon>Branchiopoda</taxon>
        <taxon>Diplostraca</taxon>
        <taxon>Cladocera</taxon>
        <taxon>Anomopoda</taxon>
        <taxon>Daphniidae</taxon>
        <taxon>Daphnia</taxon>
    </lineage>
</organism>
<name>A0A0P6C6J2_9CRUS</name>
<keyword evidence="2" id="KW-1185">Reference proteome</keyword>
<accession>A0A0P6C6J2</accession>
<dbReference type="Proteomes" id="UP000076858">
    <property type="component" value="Unassembled WGS sequence"/>
</dbReference>
<dbReference type="EMBL" id="LRGB01002864">
    <property type="protein sequence ID" value="KZS05764.1"/>
    <property type="molecule type" value="Genomic_DNA"/>
</dbReference>
<evidence type="ECO:0000313" key="2">
    <source>
        <dbReference type="Proteomes" id="UP000076858"/>
    </source>
</evidence>
<gene>
    <name evidence="1" type="ORF">APZ42_031025</name>
</gene>
<evidence type="ECO:0000313" key="1">
    <source>
        <dbReference type="EMBL" id="KZS05764.1"/>
    </source>
</evidence>